<feature type="region of interest" description="Disordered" evidence="1">
    <location>
        <begin position="1"/>
        <end position="20"/>
    </location>
</feature>
<organism evidence="2 3">
    <name type="scientific">Colletotrichum orbiculare (strain 104-T / ATCC 96160 / CBS 514.97 / LARS 414 / MAFF 240422)</name>
    <name type="common">Cucumber anthracnose fungus</name>
    <name type="synonym">Colletotrichum lagenarium</name>
    <dbReference type="NCBI Taxonomy" id="1213857"/>
    <lineage>
        <taxon>Eukaryota</taxon>
        <taxon>Fungi</taxon>
        <taxon>Dikarya</taxon>
        <taxon>Ascomycota</taxon>
        <taxon>Pezizomycotina</taxon>
        <taxon>Sordariomycetes</taxon>
        <taxon>Hypocreomycetidae</taxon>
        <taxon>Glomerellales</taxon>
        <taxon>Glomerellaceae</taxon>
        <taxon>Colletotrichum</taxon>
        <taxon>Colletotrichum orbiculare species complex</taxon>
    </lineage>
</organism>
<evidence type="ECO:0000313" key="2">
    <source>
        <dbReference type="EMBL" id="TDZ22586.1"/>
    </source>
</evidence>
<proteinExistence type="predicted"/>
<sequence length="203" mass="22010">MPLTSTLPGTEPSVRPATKRSACGTPCRNARGVEEADKGNWACLSAPIVRGLVVWYGQQRRDGQGNTGACWHCYAPRLRAPFRNSNCNYVRVVSNCFVSQTPTHRQILPSSAATAATSLAPRLLFAATLVGGFVCLPRSLAFWHSREPPPGERTLSSVSARTTDLQLGPSWPTNFGLFSLGLWILSPSRRYAVHGLTTSSPRS</sequence>
<dbReference type="AlphaFoldDB" id="A0A484FXF4"/>
<evidence type="ECO:0000313" key="3">
    <source>
        <dbReference type="Proteomes" id="UP000014480"/>
    </source>
</evidence>
<reference evidence="3" key="1">
    <citation type="journal article" date="2013" name="New Phytol.">
        <title>Comparative genomic and transcriptomic analyses reveal the hemibiotrophic stage shift of Colletotrichum fungi.</title>
        <authorList>
            <person name="Gan P."/>
            <person name="Ikeda K."/>
            <person name="Irieda H."/>
            <person name="Narusaka M."/>
            <person name="O'Connell R.J."/>
            <person name="Narusaka Y."/>
            <person name="Takano Y."/>
            <person name="Kubo Y."/>
            <person name="Shirasu K."/>
        </authorList>
    </citation>
    <scope>NUCLEOTIDE SEQUENCE [LARGE SCALE GENOMIC DNA]</scope>
    <source>
        <strain evidence="3">104-T / ATCC 96160 / CBS 514.97 / LARS 414 / MAFF 240422</strain>
    </source>
</reference>
<keyword evidence="3" id="KW-1185">Reference proteome</keyword>
<reference evidence="3" key="2">
    <citation type="journal article" date="2019" name="Mol. Plant Microbe Interact.">
        <title>Genome sequence resources for four phytopathogenic fungi from the Colletotrichum orbiculare species complex.</title>
        <authorList>
            <person name="Gan P."/>
            <person name="Tsushima A."/>
            <person name="Narusaka M."/>
            <person name="Narusaka Y."/>
            <person name="Takano Y."/>
            <person name="Kubo Y."/>
            <person name="Shirasu K."/>
        </authorList>
    </citation>
    <scope>GENOME REANNOTATION</scope>
    <source>
        <strain evidence="3">104-T / ATCC 96160 / CBS 514.97 / LARS 414 / MAFF 240422</strain>
    </source>
</reference>
<protein>
    <submittedName>
        <fullName evidence="2">Uncharacterized protein</fullName>
    </submittedName>
</protein>
<comment type="caution">
    <text evidence="2">The sequence shown here is derived from an EMBL/GenBank/DDBJ whole genome shotgun (WGS) entry which is preliminary data.</text>
</comment>
<dbReference type="Proteomes" id="UP000014480">
    <property type="component" value="Unassembled WGS sequence"/>
</dbReference>
<name>A0A484FXF4_COLOR</name>
<gene>
    <name evidence="2" type="ORF">Cob_v004623</name>
</gene>
<dbReference type="EMBL" id="AMCV02000010">
    <property type="protein sequence ID" value="TDZ22586.1"/>
    <property type="molecule type" value="Genomic_DNA"/>
</dbReference>
<accession>A0A484FXF4</accession>
<evidence type="ECO:0000256" key="1">
    <source>
        <dbReference type="SAM" id="MobiDB-lite"/>
    </source>
</evidence>